<keyword evidence="3" id="KW-0808">Transferase</keyword>
<dbReference type="Gene3D" id="3.40.50.150">
    <property type="entry name" value="Vaccinia Virus protein VP39"/>
    <property type="match status" value="1"/>
</dbReference>
<feature type="region of interest" description="Disordered" evidence="1">
    <location>
        <begin position="1"/>
        <end position="27"/>
    </location>
</feature>
<keyword evidence="3" id="KW-0489">Methyltransferase</keyword>
<dbReference type="InterPro" id="IPR041698">
    <property type="entry name" value="Methyltransf_25"/>
</dbReference>
<dbReference type="InterPro" id="IPR029063">
    <property type="entry name" value="SAM-dependent_MTases_sf"/>
</dbReference>
<protein>
    <submittedName>
        <fullName evidence="3">Protein-L-isoaspartate O-methyltransferase</fullName>
    </submittedName>
</protein>
<evidence type="ECO:0000313" key="3">
    <source>
        <dbReference type="EMBL" id="SCL74247.1"/>
    </source>
</evidence>
<dbReference type="EMBL" id="FMID01000004">
    <property type="protein sequence ID" value="SCL74247.1"/>
    <property type="molecule type" value="Genomic_DNA"/>
</dbReference>
<dbReference type="Pfam" id="PF13649">
    <property type="entry name" value="Methyltransf_25"/>
    <property type="match status" value="1"/>
</dbReference>
<reference evidence="3 4" key="1">
    <citation type="submission" date="2016-08" db="EMBL/GenBank/DDBJ databases">
        <authorList>
            <person name="Seilhamer J.J."/>
        </authorList>
    </citation>
    <scope>NUCLEOTIDE SEQUENCE [LARGE SCALE GENOMIC DNA]</scope>
    <source>
        <strain evidence="3">L21-II-0</strain>
    </source>
</reference>
<name>A0A1M4MH71_9EURY</name>
<dbReference type="PANTHER" id="PTHR43667:SF2">
    <property type="entry name" value="FATTY ACID C-METHYL TRANSFERASE"/>
    <property type="match status" value="1"/>
</dbReference>
<evidence type="ECO:0000259" key="2">
    <source>
        <dbReference type="Pfam" id="PF13649"/>
    </source>
</evidence>
<dbReference type="PANTHER" id="PTHR43667">
    <property type="entry name" value="CYCLOPROPANE-FATTY-ACYL-PHOSPHOLIPID SYNTHASE"/>
    <property type="match status" value="1"/>
</dbReference>
<evidence type="ECO:0000313" key="4">
    <source>
        <dbReference type="Proteomes" id="UP000184671"/>
    </source>
</evidence>
<gene>
    <name evidence="3" type="ORF">L21_0115</name>
</gene>
<feature type="domain" description="Methyltransferase" evidence="2">
    <location>
        <begin position="69"/>
        <end position="155"/>
    </location>
</feature>
<dbReference type="CDD" id="cd02440">
    <property type="entry name" value="AdoMet_MTases"/>
    <property type="match status" value="1"/>
</dbReference>
<accession>A0A1M4MH71</accession>
<dbReference type="Proteomes" id="UP000184671">
    <property type="component" value="Unassembled WGS sequence"/>
</dbReference>
<dbReference type="OrthoDB" id="57427at2157"/>
<dbReference type="AlphaFoldDB" id="A0A1M4MH71"/>
<sequence length="282" mass="31837">MIDIGKIDWNEEWKRSGPGQKGSRGSISCLGRWSDPKRCRKYDKTAKADNWGRSWARIRAMKITPASRVLDIGAGPGTLAVPLSGLVRHVTAIEPSAGMAECLMENIRASGIRNIRVLTRKWEDLDISTDLDPPYDIVVASYSLGFPDLRDALLKMNDASEKYVYIFWFADMQSPWRRNYGEIWEHLFGVPNKEPGRPNIIFNLLNQLGIYANVEISKEGHITSFSSIDEAVADQGAGLGLTTKEQESILREFLTQKLQPDNGNYLLRGTSYQAKIWWEKEG</sequence>
<dbReference type="RefSeq" id="WP_083608668.1">
    <property type="nucleotide sequence ID" value="NZ_FMID01000004.1"/>
</dbReference>
<organism evidence="3 4">
    <name type="scientific">Methanoculleus chikugoensis</name>
    <dbReference type="NCBI Taxonomy" id="118126"/>
    <lineage>
        <taxon>Archaea</taxon>
        <taxon>Methanobacteriati</taxon>
        <taxon>Methanobacteriota</taxon>
        <taxon>Stenosarchaea group</taxon>
        <taxon>Methanomicrobia</taxon>
        <taxon>Methanomicrobiales</taxon>
        <taxon>Methanomicrobiaceae</taxon>
        <taxon>Methanoculleus</taxon>
    </lineage>
</organism>
<dbReference type="GO" id="GO:0032259">
    <property type="term" value="P:methylation"/>
    <property type="evidence" value="ECO:0007669"/>
    <property type="project" value="UniProtKB-KW"/>
</dbReference>
<dbReference type="SUPFAM" id="SSF53335">
    <property type="entry name" value="S-adenosyl-L-methionine-dependent methyltransferases"/>
    <property type="match status" value="1"/>
</dbReference>
<feature type="compositionally biased region" description="Basic and acidic residues" evidence="1">
    <location>
        <begin position="1"/>
        <end position="15"/>
    </location>
</feature>
<dbReference type="STRING" id="118126.L21_0115"/>
<evidence type="ECO:0000256" key="1">
    <source>
        <dbReference type="SAM" id="MobiDB-lite"/>
    </source>
</evidence>
<dbReference type="InterPro" id="IPR050723">
    <property type="entry name" value="CFA/CMAS"/>
</dbReference>
<dbReference type="GO" id="GO:0008168">
    <property type="term" value="F:methyltransferase activity"/>
    <property type="evidence" value="ECO:0007669"/>
    <property type="project" value="UniProtKB-KW"/>
</dbReference>
<proteinExistence type="predicted"/>